<name>I2NC26_NEISI</name>
<gene>
    <name evidence="2" type="ORF">HMPREF1051_2356</name>
</gene>
<keyword evidence="1" id="KW-0732">Signal</keyword>
<comment type="caution">
    <text evidence="2">The sequence shown here is derived from an EMBL/GenBank/DDBJ whole genome shotgun (WGS) entry which is preliminary data.</text>
</comment>
<feature type="non-terminal residue" evidence="2">
    <location>
        <position position="200"/>
    </location>
</feature>
<dbReference type="Proteomes" id="UP000004473">
    <property type="component" value="Unassembled WGS sequence"/>
</dbReference>
<organism evidence="2 3">
    <name type="scientific">Neisseria sicca VK64</name>
    <dbReference type="NCBI Taxonomy" id="1095748"/>
    <lineage>
        <taxon>Bacteria</taxon>
        <taxon>Pseudomonadati</taxon>
        <taxon>Pseudomonadota</taxon>
        <taxon>Betaproteobacteria</taxon>
        <taxon>Neisseriales</taxon>
        <taxon>Neisseriaceae</taxon>
        <taxon>Neisseria</taxon>
    </lineage>
</organism>
<protein>
    <recommendedName>
        <fullName evidence="4">Lipoprotein</fullName>
    </recommendedName>
</protein>
<reference evidence="2 3" key="1">
    <citation type="submission" date="2012-04" db="EMBL/GenBank/DDBJ databases">
        <authorList>
            <person name="Harkins D.M."/>
            <person name="Madupu R."/>
            <person name="Durkin A.S."/>
            <person name="Torralba M."/>
            <person name="Methe B."/>
            <person name="Sutton G.G."/>
            <person name="Nelson K.E."/>
        </authorList>
    </citation>
    <scope>NUCLEOTIDE SEQUENCE [LARGE SCALE GENOMIC DNA]</scope>
    <source>
        <strain evidence="2 3">VK64</strain>
    </source>
</reference>
<evidence type="ECO:0000313" key="3">
    <source>
        <dbReference type="Proteomes" id="UP000004473"/>
    </source>
</evidence>
<dbReference type="EMBL" id="AJMT01000210">
    <property type="protein sequence ID" value="EIG23387.1"/>
    <property type="molecule type" value="Genomic_DNA"/>
</dbReference>
<feature type="chain" id="PRO_5003662036" description="Lipoprotein" evidence="1">
    <location>
        <begin position="19"/>
        <end position="200"/>
    </location>
</feature>
<evidence type="ECO:0000256" key="1">
    <source>
        <dbReference type="SAM" id="SignalP"/>
    </source>
</evidence>
<dbReference type="RefSeq" id="WP_003769274.1">
    <property type="nucleotide sequence ID" value="NZ_AJMT01000210.1"/>
</dbReference>
<proteinExistence type="predicted"/>
<accession>I2NC26</accession>
<dbReference type="AlphaFoldDB" id="I2NC26"/>
<evidence type="ECO:0008006" key="4">
    <source>
        <dbReference type="Google" id="ProtNLM"/>
    </source>
</evidence>
<sequence>MKKWIISCLVFLSSNTFASDSSLITGIDFFEIGNNKLSIISHIKKLGGREVQPSDDSSSFYPPADPIIFQNIKSNYANFDWVNVYFEKGKLYRVEILSSPWEVSDETSGFKFKENEYQNFQQLLNKLKQQYSFSKDGSEIEIFEGVGGDHACDKPIILKKKIWKIQSPDNIEATYTETRMLEPYSRRELSINDAATMDCQ</sequence>
<feature type="signal peptide" evidence="1">
    <location>
        <begin position="1"/>
        <end position="18"/>
    </location>
</feature>
<evidence type="ECO:0000313" key="2">
    <source>
        <dbReference type="EMBL" id="EIG23387.1"/>
    </source>
</evidence>